<gene>
    <name evidence="2" type="ORF">KOI35_14160</name>
</gene>
<protein>
    <submittedName>
        <fullName evidence="2">Prepilin-type N-terminal cleavage/methylation domain-containing protein</fullName>
    </submittedName>
</protein>
<proteinExistence type="predicted"/>
<evidence type="ECO:0000313" key="2">
    <source>
        <dbReference type="EMBL" id="MBU2664643.1"/>
    </source>
</evidence>
<accession>A0ABS5YMN8</accession>
<dbReference type="PROSITE" id="PS00409">
    <property type="entry name" value="PROKAR_NTER_METHYL"/>
    <property type="match status" value="1"/>
</dbReference>
<dbReference type="EMBL" id="JAHKKG010000004">
    <property type="protein sequence ID" value="MBU2664643.1"/>
    <property type="molecule type" value="Genomic_DNA"/>
</dbReference>
<sequence length="215" mass="23079">MIEEKQEEERGDSGMTLIELLVGMGLMSVILVIVMGGLLEVYSSTNRVDSVTVARDQLTTSFRRLDKEIRYANWVATPGAVNGNWYLEYATSAGCRQLALKNGVLTTASWTLPSTTPGTPTTIGTNLALTGTTAPFTVYLPNSQPYLSASPGVSGVGRNYRLDHSQVRLRLTGKVGVTALPLDVLFTAQNTNGTNVFTDNGKLADNDCSKGRPTS</sequence>
<dbReference type="Proteomes" id="UP001519654">
    <property type="component" value="Unassembled WGS sequence"/>
</dbReference>
<keyword evidence="1" id="KW-0812">Transmembrane</keyword>
<name>A0ABS5YMN8_9ACTN</name>
<keyword evidence="1" id="KW-1133">Transmembrane helix</keyword>
<evidence type="ECO:0000313" key="3">
    <source>
        <dbReference type="Proteomes" id="UP001519654"/>
    </source>
</evidence>
<dbReference type="InterPro" id="IPR012902">
    <property type="entry name" value="N_methyl_site"/>
</dbReference>
<dbReference type="RefSeq" id="WP_215787432.1">
    <property type="nucleotide sequence ID" value="NZ_JAHKKG010000004.1"/>
</dbReference>
<feature type="transmembrane region" description="Helical" evidence="1">
    <location>
        <begin position="20"/>
        <end position="39"/>
    </location>
</feature>
<comment type="caution">
    <text evidence="2">The sequence shown here is derived from an EMBL/GenBank/DDBJ whole genome shotgun (WGS) entry which is preliminary data.</text>
</comment>
<dbReference type="Pfam" id="PF07963">
    <property type="entry name" value="N_methyl"/>
    <property type="match status" value="1"/>
</dbReference>
<dbReference type="NCBIfam" id="TIGR02532">
    <property type="entry name" value="IV_pilin_GFxxxE"/>
    <property type="match status" value="1"/>
</dbReference>
<evidence type="ECO:0000256" key="1">
    <source>
        <dbReference type="SAM" id="Phobius"/>
    </source>
</evidence>
<keyword evidence="3" id="KW-1185">Reference proteome</keyword>
<keyword evidence="1" id="KW-0472">Membrane</keyword>
<reference evidence="2 3" key="1">
    <citation type="submission" date="2021-06" db="EMBL/GenBank/DDBJ databases">
        <title>Actinoplanes lichenicola sp. nov., and Actinoplanes ovalisporus sp. nov., isolated from lichen in Thailand.</title>
        <authorList>
            <person name="Saeng-In P."/>
            <person name="Kanchanasin P."/>
            <person name="Yuki M."/>
            <person name="Kudo T."/>
            <person name="Ohkuma M."/>
            <person name="Phongsopitanun W."/>
            <person name="Tanasupawat S."/>
        </authorList>
    </citation>
    <scope>NUCLEOTIDE SEQUENCE [LARGE SCALE GENOMIC DNA]</scope>
    <source>
        <strain evidence="2 3">NBRC 110975</strain>
    </source>
</reference>
<organism evidence="2 3">
    <name type="scientific">Paractinoplanes bogorensis</name>
    <dbReference type="NCBI Taxonomy" id="1610840"/>
    <lineage>
        <taxon>Bacteria</taxon>
        <taxon>Bacillati</taxon>
        <taxon>Actinomycetota</taxon>
        <taxon>Actinomycetes</taxon>
        <taxon>Micromonosporales</taxon>
        <taxon>Micromonosporaceae</taxon>
        <taxon>Paractinoplanes</taxon>
    </lineage>
</organism>